<evidence type="ECO:0000256" key="4">
    <source>
        <dbReference type="ARBA" id="ARBA00022692"/>
    </source>
</evidence>
<dbReference type="EMBL" id="JAATWB010000001">
    <property type="protein sequence ID" value="NJA87925.1"/>
    <property type="molecule type" value="Genomic_DNA"/>
</dbReference>
<reference evidence="13" key="1">
    <citation type="submission" date="2020-03" db="EMBL/GenBank/DDBJ databases">
        <title>Whole-genome sequence of the purple nonsulfur bacterium Rhodocyclus tenuis DSM112.</title>
        <authorList>
            <person name="Kyndt J.A."/>
            <person name="Meyer T.E."/>
        </authorList>
    </citation>
    <scope>NUCLEOTIDE SEQUENCE [LARGE SCALE GENOMIC DNA]</scope>
    <source>
        <strain evidence="13">DSM 112</strain>
    </source>
</reference>
<evidence type="ECO:0000256" key="2">
    <source>
        <dbReference type="ARBA" id="ARBA00022519"/>
    </source>
</evidence>
<feature type="domain" description="ZipA C-terminal FtsZ-binding" evidence="11">
    <location>
        <begin position="371"/>
        <end position="496"/>
    </location>
</feature>
<evidence type="ECO:0000313" key="13">
    <source>
        <dbReference type="Proteomes" id="UP000720344"/>
    </source>
</evidence>
<organism evidence="12 13">
    <name type="scientific">Rhodocyclus gracilis</name>
    <dbReference type="NCBI Taxonomy" id="2929842"/>
    <lineage>
        <taxon>Bacteria</taxon>
        <taxon>Pseudomonadati</taxon>
        <taxon>Pseudomonadota</taxon>
        <taxon>Betaproteobacteria</taxon>
        <taxon>Rhodocyclales</taxon>
        <taxon>Rhodocyclaceae</taxon>
        <taxon>Rhodocyclus</taxon>
    </lineage>
</organism>
<proteinExistence type="inferred from homology"/>
<keyword evidence="4 9" id="KW-0812">Transmembrane</keyword>
<feature type="compositionally biased region" description="Basic and acidic residues" evidence="10">
    <location>
        <begin position="207"/>
        <end position="230"/>
    </location>
</feature>
<sequence>MIGLGAAVVGGVLTFNKWQERKQRQLAERVLDNAHTDVLLDSASASTPAPVATDDEDIPADYATSPAAELAPAAGAAHEPHFSAIDEEPLVVPEPILADPAPTPQVADAVAGLAPFVATDGRIEPHLGALDPLPGVLTDAPEAAAASADSQAASIEAPVAVPPVTPAPASVEVPPATVAERAPASIPVPPAAPNSPVAPLAPSAAELPRESLRETAARESAREAAREGSREGATAPRDTPPPVLFSPLIDYVALIEAADPSPAAPLLRMAREALARVRKPIRWLGCNEQTGEWDILRHSSPDETRERAGYRRLHIGLQLVDRRGPVSDAELAIFQRAIQDIADELLAVAELPPAQPALTTAAGLDAFCADVDIQVGLNVVSQGAPFAGSKLRALAEAAGMALDGAGRFVRRDDDGNALFSLSNQEASPFVVDSIKTLSTHGVTFLLDVPRVANGDRVFAQMVEQARRFAATLHGALVDDNRRPLADGALEPIRRTIAQSQAAMSARGIPAGSPLAQRLFA</sequence>
<feature type="region of interest" description="Disordered" evidence="10">
    <location>
        <begin position="185"/>
        <end position="241"/>
    </location>
</feature>
<dbReference type="PANTHER" id="PTHR38685">
    <property type="entry name" value="CELL DIVISION PROTEIN ZIPA"/>
    <property type="match status" value="1"/>
</dbReference>
<keyword evidence="13" id="KW-1185">Reference proteome</keyword>
<dbReference type="InterPro" id="IPR036765">
    <property type="entry name" value="ZipA_FtsZ-bd_C_sf"/>
</dbReference>
<dbReference type="Proteomes" id="UP000720344">
    <property type="component" value="Unassembled WGS sequence"/>
</dbReference>
<evidence type="ECO:0000256" key="7">
    <source>
        <dbReference type="ARBA" id="ARBA00023306"/>
    </source>
</evidence>
<keyword evidence="3 8" id="KW-0132">Cell division</keyword>
<keyword evidence="5" id="KW-1133">Transmembrane helix</keyword>
<evidence type="ECO:0000256" key="8">
    <source>
        <dbReference type="RuleBase" id="RU003612"/>
    </source>
</evidence>
<evidence type="ECO:0000256" key="10">
    <source>
        <dbReference type="SAM" id="MobiDB-lite"/>
    </source>
</evidence>
<gene>
    <name evidence="12" type="ORF">HCX48_01615</name>
</gene>
<evidence type="ECO:0000256" key="5">
    <source>
        <dbReference type="ARBA" id="ARBA00022989"/>
    </source>
</evidence>
<evidence type="ECO:0000256" key="9">
    <source>
        <dbReference type="RuleBase" id="RU003613"/>
    </source>
</evidence>
<dbReference type="Gene3D" id="3.30.1400.10">
    <property type="entry name" value="ZipA, C-terminal FtsZ-binding domain"/>
    <property type="match status" value="1"/>
</dbReference>
<keyword evidence="6 9" id="KW-0472">Membrane</keyword>
<evidence type="ECO:0000313" key="12">
    <source>
        <dbReference type="EMBL" id="NJA87925.1"/>
    </source>
</evidence>
<dbReference type="PANTHER" id="PTHR38685:SF1">
    <property type="entry name" value="CELL DIVISION PROTEIN ZIPA"/>
    <property type="match status" value="1"/>
</dbReference>
<comment type="similarity">
    <text evidence="8">Belongs to the ZipA family.</text>
</comment>
<name>A0ABX0WDZ0_9RHOO</name>
<dbReference type="InterPro" id="IPR011919">
    <property type="entry name" value="Cell_div_ZipA"/>
</dbReference>
<dbReference type="GO" id="GO:0051301">
    <property type="term" value="P:cell division"/>
    <property type="evidence" value="ECO:0007669"/>
    <property type="project" value="UniProtKB-KW"/>
</dbReference>
<comment type="function">
    <text evidence="8">Essential cell division protein that stabilizes the FtsZ protofilaments by cross-linking them and that serves as a cytoplasmic membrane anchor for the Z ring. Also required for the recruitment to the septal ring of downstream cell division proteins.</text>
</comment>
<keyword evidence="2 9" id="KW-0997">Cell inner membrane</keyword>
<protein>
    <recommendedName>
        <fullName evidence="8">Cell division protein ZipA</fullName>
    </recommendedName>
</protein>
<evidence type="ECO:0000256" key="6">
    <source>
        <dbReference type="ARBA" id="ARBA00023136"/>
    </source>
</evidence>
<dbReference type="Pfam" id="PF04354">
    <property type="entry name" value="ZipA_C"/>
    <property type="match status" value="1"/>
</dbReference>
<dbReference type="SMART" id="SM00771">
    <property type="entry name" value="ZipA_C"/>
    <property type="match status" value="1"/>
</dbReference>
<evidence type="ECO:0000256" key="1">
    <source>
        <dbReference type="ARBA" id="ARBA00022475"/>
    </source>
</evidence>
<accession>A0ABX0WDZ0</accession>
<keyword evidence="1 9" id="KW-1003">Cell membrane</keyword>
<dbReference type="InterPro" id="IPR007449">
    <property type="entry name" value="ZipA_FtsZ-bd_C"/>
</dbReference>
<evidence type="ECO:0000259" key="11">
    <source>
        <dbReference type="SMART" id="SM00771"/>
    </source>
</evidence>
<feature type="compositionally biased region" description="Low complexity" evidence="10">
    <location>
        <begin position="194"/>
        <end position="205"/>
    </location>
</feature>
<dbReference type="SUPFAM" id="SSF64383">
    <property type="entry name" value="Cell-division protein ZipA, C-terminal domain"/>
    <property type="match status" value="1"/>
</dbReference>
<comment type="caution">
    <text evidence="12">The sequence shown here is derived from an EMBL/GenBank/DDBJ whole genome shotgun (WGS) entry which is preliminary data.</text>
</comment>
<keyword evidence="7 8" id="KW-0131">Cell cycle</keyword>
<comment type="subcellular location">
    <subcellularLocation>
        <location evidence="9">Cell inner membrane</location>
        <topology evidence="9">Single-pass type I membrane protein</topology>
    </subcellularLocation>
</comment>
<evidence type="ECO:0000256" key="3">
    <source>
        <dbReference type="ARBA" id="ARBA00022618"/>
    </source>
</evidence>